<dbReference type="EMBL" id="JACHIW010000002">
    <property type="protein sequence ID" value="MBB5159522.1"/>
    <property type="molecule type" value="Genomic_DNA"/>
</dbReference>
<keyword evidence="2" id="KW-1185">Reference proteome</keyword>
<accession>A0A840QAF7</accession>
<proteinExistence type="predicted"/>
<evidence type="ECO:0000313" key="1">
    <source>
        <dbReference type="EMBL" id="MBB5159522.1"/>
    </source>
</evidence>
<gene>
    <name evidence="1" type="ORF">BJ970_007121</name>
</gene>
<dbReference type="Proteomes" id="UP000584374">
    <property type="component" value="Unassembled WGS sequence"/>
</dbReference>
<organism evidence="1 2">
    <name type="scientific">Saccharopolyspora phatthalungensis</name>
    <dbReference type="NCBI Taxonomy" id="664693"/>
    <lineage>
        <taxon>Bacteria</taxon>
        <taxon>Bacillati</taxon>
        <taxon>Actinomycetota</taxon>
        <taxon>Actinomycetes</taxon>
        <taxon>Pseudonocardiales</taxon>
        <taxon>Pseudonocardiaceae</taxon>
        <taxon>Saccharopolyspora</taxon>
    </lineage>
</organism>
<comment type="caution">
    <text evidence="1">The sequence shown here is derived from an EMBL/GenBank/DDBJ whole genome shotgun (WGS) entry which is preliminary data.</text>
</comment>
<reference evidence="1 2" key="1">
    <citation type="submission" date="2020-08" db="EMBL/GenBank/DDBJ databases">
        <title>Sequencing the genomes of 1000 actinobacteria strains.</title>
        <authorList>
            <person name="Klenk H.-P."/>
        </authorList>
    </citation>
    <scope>NUCLEOTIDE SEQUENCE [LARGE SCALE GENOMIC DNA]</scope>
    <source>
        <strain evidence="1 2">DSM 45584</strain>
    </source>
</reference>
<name>A0A840QAF7_9PSEU</name>
<protein>
    <submittedName>
        <fullName evidence="1">Uncharacterized protein</fullName>
    </submittedName>
</protein>
<sequence>MVHYTASGVIGQPSAATVEKGKALLLRSCSLGHSARRCGSVGPAPVPVPRTVSPDTRAVSGLPGRFEYRWCRWAVLGLTFAESVVRSAAVCRFGGPSRWRADDGLESG</sequence>
<evidence type="ECO:0000313" key="2">
    <source>
        <dbReference type="Proteomes" id="UP000584374"/>
    </source>
</evidence>
<dbReference type="AlphaFoldDB" id="A0A840QAF7"/>